<accession>A0AAV7P7D1</accession>
<dbReference type="AlphaFoldDB" id="A0AAV7P7D1"/>
<evidence type="ECO:0000256" key="1">
    <source>
        <dbReference type="SAM" id="MobiDB-lite"/>
    </source>
</evidence>
<gene>
    <name evidence="2" type="ORF">NDU88_001248</name>
</gene>
<name>A0AAV7P7D1_PLEWA</name>
<evidence type="ECO:0000313" key="2">
    <source>
        <dbReference type="EMBL" id="KAJ1122764.1"/>
    </source>
</evidence>
<protein>
    <submittedName>
        <fullName evidence="2">Uncharacterized protein</fullName>
    </submittedName>
</protein>
<dbReference type="Proteomes" id="UP001066276">
    <property type="component" value="Chromosome 7"/>
</dbReference>
<organism evidence="2 3">
    <name type="scientific">Pleurodeles waltl</name>
    <name type="common">Iberian ribbed newt</name>
    <dbReference type="NCBI Taxonomy" id="8319"/>
    <lineage>
        <taxon>Eukaryota</taxon>
        <taxon>Metazoa</taxon>
        <taxon>Chordata</taxon>
        <taxon>Craniata</taxon>
        <taxon>Vertebrata</taxon>
        <taxon>Euteleostomi</taxon>
        <taxon>Amphibia</taxon>
        <taxon>Batrachia</taxon>
        <taxon>Caudata</taxon>
        <taxon>Salamandroidea</taxon>
        <taxon>Salamandridae</taxon>
        <taxon>Pleurodelinae</taxon>
        <taxon>Pleurodeles</taxon>
    </lineage>
</organism>
<comment type="caution">
    <text evidence="2">The sequence shown here is derived from an EMBL/GenBank/DDBJ whole genome shotgun (WGS) entry which is preliminary data.</text>
</comment>
<dbReference type="EMBL" id="JANPWB010000011">
    <property type="protein sequence ID" value="KAJ1122764.1"/>
    <property type="molecule type" value="Genomic_DNA"/>
</dbReference>
<feature type="region of interest" description="Disordered" evidence="1">
    <location>
        <begin position="14"/>
        <end position="39"/>
    </location>
</feature>
<reference evidence="2" key="1">
    <citation type="journal article" date="2022" name="bioRxiv">
        <title>Sequencing and chromosome-scale assembly of the giantPleurodeles waltlgenome.</title>
        <authorList>
            <person name="Brown T."/>
            <person name="Elewa A."/>
            <person name="Iarovenko S."/>
            <person name="Subramanian E."/>
            <person name="Araus A.J."/>
            <person name="Petzold A."/>
            <person name="Susuki M."/>
            <person name="Suzuki K.-i.T."/>
            <person name="Hayashi T."/>
            <person name="Toyoda A."/>
            <person name="Oliveira C."/>
            <person name="Osipova E."/>
            <person name="Leigh N.D."/>
            <person name="Simon A."/>
            <person name="Yun M.H."/>
        </authorList>
    </citation>
    <scope>NUCLEOTIDE SEQUENCE</scope>
    <source>
        <strain evidence="2">20211129_DDA</strain>
        <tissue evidence="2">Liver</tissue>
    </source>
</reference>
<feature type="region of interest" description="Disordered" evidence="1">
    <location>
        <begin position="114"/>
        <end position="135"/>
    </location>
</feature>
<evidence type="ECO:0000313" key="3">
    <source>
        <dbReference type="Proteomes" id="UP001066276"/>
    </source>
</evidence>
<proteinExistence type="predicted"/>
<sequence>MALRRSLSVQEAAAASRELSRTRAATGTGRTGEQRAPLSARVCRLHSQEDHGVKTGLRSHQGQQGIHCWEAGRRRQRRADHFRPPPDLIRALCCSHVASVLAVRADPLTLNVHGKTTRPLPQTRVPSTRGKDVQL</sequence>
<keyword evidence="3" id="KW-1185">Reference proteome</keyword>